<dbReference type="InterPro" id="IPR045864">
    <property type="entry name" value="aa-tRNA-synth_II/BPL/LPL"/>
</dbReference>
<sequence length="432" mass="48907">MADPWTSGSPLFNADGAYVFNRLVEFLRAQHAEQGYSEVVTPTIYKKSLWERSGHWENYAQDMFSVVGRGATGTTKDGEVGEDEEFGLKPMNCPGHCVLFSNRTWSHRELPVRYADFSPLHRNENSGSLRGLTRVRRFHQDDGHIFCTPEQIKDEILKELSFVRMVYQTFDLPPFNLVLSTKPTDGSAIGEDSQWSTAESHLKQALEDSGLPWKLNPGDGAFYGPKIDIQIPDNTRYGEPLQAATIQLDFQLPQRFELSYKDADQKSHRPVMIHRAAFGSIERFMHILMTRTHGAPDYKTKPLPFWLTPRPIIIFTLNDKPEIVNYAFKVHDILHGRTPGPSTSPQPLNTLRLPITLDTRGISLSAKIGEARLKGFHFGAVVGHNELDEGTVALKVWHRTEKVSYNEKGAPGASLKVDQARRMFEALCENWM</sequence>
<dbReference type="PANTHER" id="PTHR11451:SF50">
    <property type="entry name" value="THREONINE--TRNA LIGASE, MITOCHONDRIAL"/>
    <property type="match status" value="1"/>
</dbReference>
<keyword evidence="5" id="KW-0547">Nucleotide-binding</keyword>
<evidence type="ECO:0000256" key="3">
    <source>
        <dbReference type="ARBA" id="ARBA00013163"/>
    </source>
</evidence>
<evidence type="ECO:0000256" key="4">
    <source>
        <dbReference type="ARBA" id="ARBA00022598"/>
    </source>
</evidence>
<evidence type="ECO:0000256" key="2">
    <source>
        <dbReference type="ARBA" id="ARBA00008226"/>
    </source>
</evidence>
<dbReference type="InterPro" id="IPR002320">
    <property type="entry name" value="Thr-tRNA-ligase_IIa"/>
</dbReference>
<keyword evidence="6" id="KW-0067">ATP-binding</keyword>
<evidence type="ECO:0000256" key="10">
    <source>
        <dbReference type="ARBA" id="ARBA00023146"/>
    </source>
</evidence>
<dbReference type="PANTHER" id="PTHR11451">
    <property type="entry name" value="THREONINE-TRNA LIGASE"/>
    <property type="match status" value="1"/>
</dbReference>
<evidence type="ECO:0000256" key="11">
    <source>
        <dbReference type="ARBA" id="ARBA00031900"/>
    </source>
</evidence>
<evidence type="ECO:0000256" key="1">
    <source>
        <dbReference type="ARBA" id="ARBA00004305"/>
    </source>
</evidence>
<keyword evidence="7" id="KW-0648">Protein biosynthesis</keyword>
<reference evidence="14" key="1">
    <citation type="journal article" date="2020" name="Stud. Mycol.">
        <title>101 Dothideomycetes genomes: a test case for predicting lifestyles and emergence of pathogens.</title>
        <authorList>
            <person name="Haridas S."/>
            <person name="Albert R."/>
            <person name="Binder M."/>
            <person name="Bloem J."/>
            <person name="Labutti K."/>
            <person name="Salamov A."/>
            <person name="Andreopoulos B."/>
            <person name="Baker S."/>
            <person name="Barry K."/>
            <person name="Bills G."/>
            <person name="Bluhm B."/>
            <person name="Cannon C."/>
            <person name="Castanera R."/>
            <person name="Culley D."/>
            <person name="Daum C."/>
            <person name="Ezra D."/>
            <person name="Gonzalez J."/>
            <person name="Henrissat B."/>
            <person name="Kuo A."/>
            <person name="Liang C."/>
            <person name="Lipzen A."/>
            <person name="Lutzoni F."/>
            <person name="Magnuson J."/>
            <person name="Mondo S."/>
            <person name="Nolan M."/>
            <person name="Ohm R."/>
            <person name="Pangilinan J."/>
            <person name="Park H.-J."/>
            <person name="Ramirez L."/>
            <person name="Alfaro M."/>
            <person name="Sun H."/>
            <person name="Tritt A."/>
            <person name="Yoshinaga Y."/>
            <person name="Zwiers L.-H."/>
            <person name="Turgeon B."/>
            <person name="Goodwin S."/>
            <person name="Spatafora J."/>
            <person name="Crous P."/>
            <person name="Grigoriev I."/>
        </authorList>
    </citation>
    <scope>NUCLEOTIDE SEQUENCE</scope>
    <source>
        <strain evidence="14">CBS 121739</strain>
    </source>
</reference>
<accession>A0A6A6W9E6</accession>
<dbReference type="RefSeq" id="XP_033601095.1">
    <property type="nucleotide sequence ID" value="XM_033749041.1"/>
</dbReference>
<dbReference type="EC" id="6.1.1.3" evidence="3"/>
<evidence type="ECO:0000256" key="9">
    <source>
        <dbReference type="ARBA" id="ARBA00023128"/>
    </source>
</evidence>
<keyword evidence="10" id="KW-0030">Aminoacyl-tRNA synthetase</keyword>
<dbReference type="GO" id="GO:0005524">
    <property type="term" value="F:ATP binding"/>
    <property type="evidence" value="ECO:0007669"/>
    <property type="project" value="UniProtKB-KW"/>
</dbReference>
<keyword evidence="15" id="KW-1185">Reference proteome</keyword>
<dbReference type="AlphaFoldDB" id="A0A6A6W9E6"/>
<dbReference type="Pfam" id="PF03129">
    <property type="entry name" value="HGTP_anticodon"/>
    <property type="match status" value="1"/>
</dbReference>
<dbReference type="GO" id="GO:0006435">
    <property type="term" value="P:threonyl-tRNA aminoacylation"/>
    <property type="evidence" value="ECO:0007669"/>
    <property type="project" value="InterPro"/>
</dbReference>
<dbReference type="GeneID" id="54490095"/>
<proteinExistence type="inferred from homology"/>
<dbReference type="Gene3D" id="3.40.50.800">
    <property type="entry name" value="Anticodon-binding domain"/>
    <property type="match status" value="1"/>
</dbReference>
<dbReference type="EMBL" id="ML996571">
    <property type="protein sequence ID" value="KAF2758644.1"/>
    <property type="molecule type" value="Genomic_DNA"/>
</dbReference>
<dbReference type="FunFam" id="3.30.930.10:FF:000039">
    <property type="entry name" value="Threonyl-tRNA synthetase, mitochondrial"/>
    <property type="match status" value="1"/>
</dbReference>
<keyword evidence="4" id="KW-0436">Ligase</keyword>
<feature type="domain" description="Aminoacyl-transfer RNA synthetases class-II family profile" evidence="13">
    <location>
        <begin position="15"/>
        <end position="296"/>
    </location>
</feature>
<name>A0A6A6W9E6_9PEZI</name>
<dbReference type="InterPro" id="IPR006195">
    <property type="entry name" value="aa-tRNA-synth_II"/>
</dbReference>
<dbReference type="PRINTS" id="PR01047">
    <property type="entry name" value="TRNASYNTHTHR"/>
</dbReference>
<gene>
    <name evidence="14" type="ORF">EJ05DRAFT_531662</name>
</gene>
<dbReference type="PROSITE" id="PS50862">
    <property type="entry name" value="AA_TRNA_LIGASE_II"/>
    <property type="match status" value="1"/>
</dbReference>
<evidence type="ECO:0000259" key="13">
    <source>
        <dbReference type="PROSITE" id="PS50862"/>
    </source>
</evidence>
<evidence type="ECO:0000256" key="6">
    <source>
        <dbReference type="ARBA" id="ARBA00022840"/>
    </source>
</evidence>
<dbReference type="InterPro" id="IPR036621">
    <property type="entry name" value="Anticodon-bd_dom_sf"/>
</dbReference>
<evidence type="ECO:0000256" key="5">
    <source>
        <dbReference type="ARBA" id="ARBA00022741"/>
    </source>
</evidence>
<organism evidence="14 15">
    <name type="scientific">Pseudovirgaria hyperparasitica</name>
    <dbReference type="NCBI Taxonomy" id="470096"/>
    <lineage>
        <taxon>Eukaryota</taxon>
        <taxon>Fungi</taxon>
        <taxon>Dikarya</taxon>
        <taxon>Ascomycota</taxon>
        <taxon>Pezizomycotina</taxon>
        <taxon>Dothideomycetes</taxon>
        <taxon>Dothideomycetes incertae sedis</taxon>
        <taxon>Acrospermales</taxon>
        <taxon>Acrospermaceae</taxon>
        <taxon>Pseudovirgaria</taxon>
    </lineage>
</organism>
<dbReference type="InterPro" id="IPR033728">
    <property type="entry name" value="ThrRS_core"/>
</dbReference>
<dbReference type="OrthoDB" id="5423599at2759"/>
<comment type="similarity">
    <text evidence="2">Belongs to the class-II aminoacyl-tRNA synthetase family.</text>
</comment>
<dbReference type="GO" id="GO:0005759">
    <property type="term" value="C:mitochondrial matrix"/>
    <property type="evidence" value="ECO:0007669"/>
    <property type="project" value="UniProtKB-SubCell"/>
</dbReference>
<dbReference type="CDD" id="cd00771">
    <property type="entry name" value="ThrRS_core"/>
    <property type="match status" value="1"/>
</dbReference>
<evidence type="ECO:0000313" key="14">
    <source>
        <dbReference type="EMBL" id="KAF2758644.1"/>
    </source>
</evidence>
<protein>
    <recommendedName>
        <fullName evidence="3">threonine--tRNA ligase</fullName>
        <ecNumber evidence="3">6.1.1.3</ecNumber>
    </recommendedName>
    <alternativeName>
        <fullName evidence="11">Threonyl-tRNA synthetase</fullName>
    </alternativeName>
</protein>
<dbReference type="InterPro" id="IPR002314">
    <property type="entry name" value="aa-tRNA-synt_IIb"/>
</dbReference>
<keyword evidence="9" id="KW-0496">Mitochondrion</keyword>
<evidence type="ECO:0000313" key="15">
    <source>
        <dbReference type="Proteomes" id="UP000799437"/>
    </source>
</evidence>
<dbReference type="Gene3D" id="3.30.930.10">
    <property type="entry name" value="Bira Bifunctional Protein, Domain 2"/>
    <property type="match status" value="1"/>
</dbReference>
<comment type="catalytic activity">
    <reaction evidence="12">
        <text>tRNA(Thr) + L-threonine + ATP = L-threonyl-tRNA(Thr) + AMP + diphosphate + H(+)</text>
        <dbReference type="Rhea" id="RHEA:24624"/>
        <dbReference type="Rhea" id="RHEA-COMP:9670"/>
        <dbReference type="Rhea" id="RHEA-COMP:9704"/>
        <dbReference type="ChEBI" id="CHEBI:15378"/>
        <dbReference type="ChEBI" id="CHEBI:30616"/>
        <dbReference type="ChEBI" id="CHEBI:33019"/>
        <dbReference type="ChEBI" id="CHEBI:57926"/>
        <dbReference type="ChEBI" id="CHEBI:78442"/>
        <dbReference type="ChEBI" id="CHEBI:78534"/>
        <dbReference type="ChEBI" id="CHEBI:456215"/>
        <dbReference type="EC" id="6.1.1.3"/>
    </reaction>
</comment>
<evidence type="ECO:0000256" key="8">
    <source>
        <dbReference type="ARBA" id="ARBA00022946"/>
    </source>
</evidence>
<comment type="subcellular location">
    <subcellularLocation>
        <location evidence="1">Mitochondrion matrix</location>
    </subcellularLocation>
</comment>
<keyword evidence="8" id="KW-0809">Transit peptide</keyword>
<dbReference type="Proteomes" id="UP000799437">
    <property type="component" value="Unassembled WGS sequence"/>
</dbReference>
<dbReference type="SUPFAM" id="SSF55681">
    <property type="entry name" value="Class II aaRS and biotin synthetases"/>
    <property type="match status" value="1"/>
</dbReference>
<dbReference type="GO" id="GO:0004829">
    <property type="term" value="F:threonine-tRNA ligase activity"/>
    <property type="evidence" value="ECO:0007669"/>
    <property type="project" value="UniProtKB-EC"/>
</dbReference>
<evidence type="ECO:0000256" key="7">
    <source>
        <dbReference type="ARBA" id="ARBA00022917"/>
    </source>
</evidence>
<evidence type="ECO:0000256" key="12">
    <source>
        <dbReference type="ARBA" id="ARBA00049515"/>
    </source>
</evidence>
<dbReference type="InterPro" id="IPR004154">
    <property type="entry name" value="Anticodon-bd"/>
</dbReference>
<dbReference type="SUPFAM" id="SSF52954">
    <property type="entry name" value="Class II aaRS ABD-related"/>
    <property type="match status" value="1"/>
</dbReference>
<dbReference type="Pfam" id="PF00587">
    <property type="entry name" value="tRNA-synt_2b"/>
    <property type="match status" value="1"/>
</dbReference>